<dbReference type="SUPFAM" id="SSF53300">
    <property type="entry name" value="vWA-like"/>
    <property type="match status" value="1"/>
</dbReference>
<feature type="compositionally biased region" description="Polar residues" evidence="1">
    <location>
        <begin position="152"/>
        <end position="171"/>
    </location>
</feature>
<feature type="compositionally biased region" description="Basic residues" evidence="1">
    <location>
        <begin position="1"/>
        <end position="12"/>
    </location>
</feature>
<evidence type="ECO:0000313" key="2">
    <source>
        <dbReference type="EMBL" id="KAK9780555.1"/>
    </source>
</evidence>
<reference evidence="2 3" key="1">
    <citation type="submission" date="2024-02" db="EMBL/GenBank/DDBJ databases">
        <title>First draft genome assembly of two strains of Seiridium cardinale.</title>
        <authorList>
            <person name="Emiliani G."/>
            <person name="Scali E."/>
        </authorList>
    </citation>
    <scope>NUCLEOTIDE SEQUENCE [LARGE SCALE GENOMIC DNA]</scope>
    <source>
        <strain evidence="2 3">BM-138-000479</strain>
    </source>
</reference>
<dbReference type="EMBL" id="JARVKM010000006">
    <property type="protein sequence ID" value="KAK9780555.1"/>
    <property type="molecule type" value="Genomic_DNA"/>
</dbReference>
<keyword evidence="3" id="KW-1185">Reference proteome</keyword>
<sequence>MSNRRRYKKRFRSSNLDPSWIIPDDEHDGLSITPSNPSDAASVSSSLAERSSTRDLVRPDHSDRPSSSSGPAPNLGSGTASSFDVSNADGFSYASSNSSVQLAPSSRDEEDARKSEVDGSAALLNPEQTGQAKGRRKKRYVRKHASDWLIDNQDSTSPNTGNGPTSATQPAPQSPDRDDRTWRATAPPPDGKRPAASKGNSSNKILKGLRNKLRIDRSRSGTHLALSSATGNTSVRITPDSSGMPSPVESPIRSPAPPGGRRFDLPVSPLREAPSASGIPSPPRFVPAKPAPSTIERQPVPPPTGPSDPVVAVGNSDNGEVRTVGQLPITFAVDISGSTEGRILQQEIDAIRSVSSRFDPPSLASQSIILPWSHKPHSQVSLERIETLSSGGGTDPAVLLEDDEFKAELQGSNLWFLLTDGYIDEPVVRNFANAIPKAGVHGTACVIILFGYLGNSPFECNVSVGMSVFAVAPHCIFLFHDVRSANVYVFQAKGCFSTLLPEDKRFATFGNGTSWGDLARITYGALAQVNVPSATKLSQDTVLLPDGREFNMKDIYNDAVSEADKLDLLSDYSALDVIILAAKTRGKDSEVKRWISNARSANEAKDPLFLQREDFSGNAQKALMALTDKAVSASVFDDEPEIFWRQLRTSLGSRDVTSAKSFLRLQHTKNWALFQQKLEIERDLSSKMNEVLDDVMSTMNSFENERINSPALLTPMSSPGVQRPPPMNDESHSVRRRMSPMVNYQRAPALSLDQYYLPVYDEAPYGAPQGHTYPPAQASTRQGISMSQSLLFLPGFEGARTYVSGGILPMNYDTCALCGEHRSIQTLLISSNPGGDEETQDLPRANRRAKHKYPLVLGNFPETDVILPFTTCDACAFILLQAGELPNGDQVTAALPLVSLYDQGNRSEWLKALSEVYEHRFHEQIVFLVFLSSICSTIEDLVESDEPGAYGLIKNLEWCCKALCKLPEVSTRAGLTPVGSPMPGFVDSPMSLEETLVMAFNSQNNTLMELPFLTYPIEGFVAIIRLADLTEDIESPSIKSLVWKKVLYHILEQHAALQSQLGTAEANAKLKSLIYEGGADDLSAPDPILSFSIAGLSGTYLFPTSSEIVEQFQRMGGHFGQIEDTTKFHAPLAVFLHLLSASVVDSTRILDTPHFFSKLRYRSDHLGQAGDGFHDVFDDPKLITAVEAAKMIRAANQLEGIM</sequence>
<feature type="region of interest" description="Disordered" evidence="1">
    <location>
        <begin position="1"/>
        <end position="306"/>
    </location>
</feature>
<evidence type="ECO:0000256" key="1">
    <source>
        <dbReference type="SAM" id="MobiDB-lite"/>
    </source>
</evidence>
<evidence type="ECO:0000313" key="3">
    <source>
        <dbReference type="Proteomes" id="UP001465668"/>
    </source>
</evidence>
<gene>
    <name evidence="2" type="ORF">SCAR479_02670</name>
</gene>
<feature type="compositionally biased region" description="Basic and acidic residues" evidence="1">
    <location>
        <begin position="51"/>
        <end position="64"/>
    </location>
</feature>
<feature type="region of interest" description="Disordered" evidence="1">
    <location>
        <begin position="710"/>
        <end position="733"/>
    </location>
</feature>
<feature type="compositionally biased region" description="Polar residues" evidence="1">
    <location>
        <begin position="76"/>
        <end position="85"/>
    </location>
</feature>
<comment type="caution">
    <text evidence="2">The sequence shown here is derived from an EMBL/GenBank/DDBJ whole genome shotgun (WGS) entry which is preliminary data.</text>
</comment>
<accession>A0ABR2Y420</accession>
<feature type="compositionally biased region" description="Low complexity" evidence="1">
    <location>
        <begin position="35"/>
        <end position="50"/>
    </location>
</feature>
<proteinExistence type="predicted"/>
<feature type="compositionally biased region" description="Polar residues" evidence="1">
    <location>
        <begin position="225"/>
        <end position="244"/>
    </location>
</feature>
<dbReference type="Proteomes" id="UP001465668">
    <property type="component" value="Unassembled WGS sequence"/>
</dbReference>
<protein>
    <submittedName>
        <fullName evidence="2">Uncharacterized protein</fullName>
    </submittedName>
</protein>
<feature type="compositionally biased region" description="Polar residues" evidence="1">
    <location>
        <begin position="93"/>
        <end position="104"/>
    </location>
</feature>
<organism evidence="2 3">
    <name type="scientific">Seiridium cardinale</name>
    <dbReference type="NCBI Taxonomy" id="138064"/>
    <lineage>
        <taxon>Eukaryota</taxon>
        <taxon>Fungi</taxon>
        <taxon>Dikarya</taxon>
        <taxon>Ascomycota</taxon>
        <taxon>Pezizomycotina</taxon>
        <taxon>Sordariomycetes</taxon>
        <taxon>Xylariomycetidae</taxon>
        <taxon>Amphisphaeriales</taxon>
        <taxon>Sporocadaceae</taxon>
        <taxon>Seiridium</taxon>
    </lineage>
</organism>
<feature type="compositionally biased region" description="Basic residues" evidence="1">
    <location>
        <begin position="133"/>
        <end position="143"/>
    </location>
</feature>
<feature type="compositionally biased region" description="Basic and acidic residues" evidence="1">
    <location>
        <begin position="106"/>
        <end position="117"/>
    </location>
</feature>
<dbReference type="InterPro" id="IPR036465">
    <property type="entry name" value="vWFA_dom_sf"/>
</dbReference>
<name>A0ABR2Y420_9PEZI</name>